<dbReference type="PANTHER" id="PTHR30518:SF2">
    <property type="entry name" value="ENDOLYTIC MUREIN TRANSGLYCOSYLASE"/>
    <property type="match status" value="1"/>
</dbReference>
<dbReference type="EC" id="4.2.2.29" evidence="7"/>
<accession>A0A926IA78</accession>
<dbReference type="Gene3D" id="3.30.1490.480">
    <property type="entry name" value="Endolytic murein transglycosylase"/>
    <property type="match status" value="1"/>
</dbReference>
<comment type="function">
    <text evidence="7">Functions as a peptidoglycan terminase that cleaves nascent peptidoglycan strands endolytically to terminate their elongation.</text>
</comment>
<dbReference type="GO" id="GO:0009252">
    <property type="term" value="P:peptidoglycan biosynthetic process"/>
    <property type="evidence" value="ECO:0007669"/>
    <property type="project" value="UniProtKB-UniRule"/>
</dbReference>
<evidence type="ECO:0000256" key="1">
    <source>
        <dbReference type="ARBA" id="ARBA00022475"/>
    </source>
</evidence>
<keyword evidence="2 7" id="KW-0812">Transmembrane</keyword>
<dbReference type="Proteomes" id="UP000610862">
    <property type="component" value="Unassembled WGS sequence"/>
</dbReference>
<evidence type="ECO:0000256" key="2">
    <source>
        <dbReference type="ARBA" id="ARBA00022692"/>
    </source>
</evidence>
<evidence type="ECO:0000256" key="7">
    <source>
        <dbReference type="HAMAP-Rule" id="MF_02065"/>
    </source>
</evidence>
<dbReference type="GO" id="GO:0005886">
    <property type="term" value="C:plasma membrane"/>
    <property type="evidence" value="ECO:0007669"/>
    <property type="project" value="UniProtKB-SubCell"/>
</dbReference>
<comment type="caution">
    <text evidence="8">The sequence shown here is derived from an EMBL/GenBank/DDBJ whole genome shotgun (WGS) entry which is preliminary data.</text>
</comment>
<name>A0A926IA78_9FIRM</name>
<keyword evidence="5 7" id="KW-0456">Lyase</keyword>
<keyword evidence="6 7" id="KW-0961">Cell wall biogenesis/degradation</keyword>
<comment type="subcellular location">
    <subcellularLocation>
        <location evidence="7">Cell membrane</location>
        <topology evidence="7">Single-pass membrane protein</topology>
    </subcellularLocation>
</comment>
<dbReference type="EMBL" id="JACRTA010000003">
    <property type="protein sequence ID" value="MBC8568923.1"/>
    <property type="molecule type" value="Genomic_DNA"/>
</dbReference>
<keyword evidence="4 7" id="KW-0472">Membrane</keyword>
<evidence type="ECO:0000256" key="5">
    <source>
        <dbReference type="ARBA" id="ARBA00023239"/>
    </source>
</evidence>
<dbReference type="GO" id="GO:0008932">
    <property type="term" value="F:lytic endotransglycosylase activity"/>
    <property type="evidence" value="ECO:0007669"/>
    <property type="project" value="UniProtKB-UniRule"/>
</dbReference>
<keyword evidence="3 7" id="KW-1133">Transmembrane helix</keyword>
<sequence>MSKPKGSKIKWILIILAIAVVLITGGSIAYLTGIGAVDSENKETVTVNIPSGSGASSIVEILDESGLVKNKTFAKIHARIGGYDTLQANSYLFNKSMTLPEMMDAINTGDFEYISKDKIIVREGLTIPEVAAAIAEEMPFSSEELIAKWADKNYLKELIDKYWFLTDSILSDDIMYPLEGYLYPETYFITEENPTMESVTEIMLDMMDSALSSRKSQIESSGFTVHEVLALSSVVEREASNVKEEMPKVAGVFINRMNKGMNLGSDVTVCYANGKTSLELTQSELNIDSKYNTRKYAGLPVGPICAVNGDAMDSVLDYEKSDYLFFFATQDGTIIYSKTNEEHDKVVKENKWY</sequence>
<dbReference type="RefSeq" id="WP_177270283.1">
    <property type="nucleotide sequence ID" value="NZ_JACRTA010000003.1"/>
</dbReference>
<proteinExistence type="inferred from homology"/>
<organism evidence="8 9">
    <name type="scientific">Lentihominibacter hominis</name>
    <dbReference type="NCBI Taxonomy" id="2763645"/>
    <lineage>
        <taxon>Bacteria</taxon>
        <taxon>Bacillati</taxon>
        <taxon>Bacillota</taxon>
        <taxon>Clostridia</taxon>
        <taxon>Peptostreptococcales</taxon>
        <taxon>Anaerovoracaceae</taxon>
        <taxon>Lentihominibacter</taxon>
    </lineage>
</organism>
<dbReference type="GO" id="GO:0071555">
    <property type="term" value="P:cell wall organization"/>
    <property type="evidence" value="ECO:0007669"/>
    <property type="project" value="UniProtKB-KW"/>
</dbReference>
<protein>
    <recommendedName>
        <fullName evidence="7">Endolytic murein transglycosylase</fullName>
        <ecNumber evidence="7">4.2.2.29</ecNumber>
    </recommendedName>
    <alternativeName>
        <fullName evidence="7">Peptidoglycan lytic transglycosylase</fullName>
    </alternativeName>
    <alternativeName>
        <fullName evidence="7">Peptidoglycan polymerization terminase</fullName>
    </alternativeName>
</protein>
<dbReference type="PANTHER" id="PTHR30518">
    <property type="entry name" value="ENDOLYTIC MUREIN TRANSGLYCOSYLASE"/>
    <property type="match status" value="1"/>
</dbReference>
<evidence type="ECO:0000256" key="3">
    <source>
        <dbReference type="ARBA" id="ARBA00022989"/>
    </source>
</evidence>
<dbReference type="AlphaFoldDB" id="A0A926IA78"/>
<dbReference type="InterPro" id="IPR003770">
    <property type="entry name" value="MLTG-like"/>
</dbReference>
<feature type="transmembrane region" description="Helical" evidence="7">
    <location>
        <begin position="12"/>
        <end position="31"/>
    </location>
</feature>
<dbReference type="Pfam" id="PF02618">
    <property type="entry name" value="YceG"/>
    <property type="match status" value="1"/>
</dbReference>
<evidence type="ECO:0000256" key="4">
    <source>
        <dbReference type="ARBA" id="ARBA00023136"/>
    </source>
</evidence>
<reference evidence="8" key="1">
    <citation type="submission" date="2020-08" db="EMBL/GenBank/DDBJ databases">
        <title>Genome public.</title>
        <authorList>
            <person name="Liu C."/>
            <person name="Sun Q."/>
        </authorList>
    </citation>
    <scope>NUCLEOTIDE SEQUENCE</scope>
    <source>
        <strain evidence="8">NSJ-24</strain>
    </source>
</reference>
<dbReference type="HAMAP" id="MF_02065">
    <property type="entry name" value="MltG"/>
    <property type="match status" value="1"/>
</dbReference>
<evidence type="ECO:0000313" key="9">
    <source>
        <dbReference type="Proteomes" id="UP000610862"/>
    </source>
</evidence>
<evidence type="ECO:0000313" key="8">
    <source>
        <dbReference type="EMBL" id="MBC8568923.1"/>
    </source>
</evidence>
<comment type="catalytic activity">
    <reaction evidence="7">
        <text>a peptidoglycan chain = a peptidoglycan chain with N-acetyl-1,6-anhydromuramyl-[peptide] at the reducing end + a peptidoglycan chain with N-acetylglucosamine at the non-reducing end.</text>
        <dbReference type="EC" id="4.2.2.29"/>
    </reaction>
</comment>
<keyword evidence="9" id="KW-1185">Reference proteome</keyword>
<feature type="site" description="Important for catalytic activity" evidence="7">
    <location>
        <position position="238"/>
    </location>
</feature>
<keyword evidence="1 7" id="KW-1003">Cell membrane</keyword>
<evidence type="ECO:0000256" key="6">
    <source>
        <dbReference type="ARBA" id="ARBA00023316"/>
    </source>
</evidence>
<dbReference type="NCBIfam" id="TIGR00247">
    <property type="entry name" value="endolytic transglycosylase MltG"/>
    <property type="match status" value="1"/>
</dbReference>
<comment type="similarity">
    <text evidence="7">Belongs to the transglycosylase MltG family.</text>
</comment>
<gene>
    <name evidence="7 8" type="primary">mltG</name>
    <name evidence="8" type="ORF">H8692_09160</name>
</gene>